<feature type="transmembrane region" description="Helical" evidence="6">
    <location>
        <begin position="133"/>
        <end position="150"/>
    </location>
</feature>
<dbReference type="EMBL" id="VMNW02000026">
    <property type="protein sequence ID" value="KAA9159981.1"/>
    <property type="molecule type" value="Genomic_DNA"/>
</dbReference>
<comment type="similarity">
    <text evidence="2">Belongs to the EamA transporter family.</text>
</comment>
<evidence type="ECO:0000259" key="7">
    <source>
        <dbReference type="Pfam" id="PF00892"/>
    </source>
</evidence>
<name>A0A5N0V492_9PSEU</name>
<keyword evidence="3 6" id="KW-0812">Transmembrane</keyword>
<evidence type="ECO:0000313" key="9">
    <source>
        <dbReference type="Proteomes" id="UP000319769"/>
    </source>
</evidence>
<reference evidence="8" key="1">
    <citation type="submission" date="2019-09" db="EMBL/GenBank/DDBJ databases">
        <authorList>
            <person name="Teo W.F.A."/>
            <person name="Duangmal K."/>
        </authorList>
    </citation>
    <scope>NUCLEOTIDE SEQUENCE [LARGE SCALE GENOMIC DNA]</scope>
    <source>
        <strain evidence="8">K81G1</strain>
    </source>
</reference>
<dbReference type="InterPro" id="IPR050638">
    <property type="entry name" value="AA-Vitamin_Transporters"/>
</dbReference>
<evidence type="ECO:0000256" key="1">
    <source>
        <dbReference type="ARBA" id="ARBA00004141"/>
    </source>
</evidence>
<dbReference type="RefSeq" id="WP_144752737.1">
    <property type="nucleotide sequence ID" value="NZ_VMNW02000026.1"/>
</dbReference>
<dbReference type="PANTHER" id="PTHR32322:SF2">
    <property type="entry name" value="EAMA DOMAIN-CONTAINING PROTEIN"/>
    <property type="match status" value="1"/>
</dbReference>
<sequence>MSTTVAAPARGRSAVTLIIAGLLWGTGGLSGTLLATKGHLHSLPVAAYRLLLGGCCTVLFLWARGSLRNMVWTKPVLVRLLAAGVLLAQFQSCYFGAISFTSVSISTMVTIGSVPVFVALATAVRTRRLPSPVNLVAIAVAVLGLVLLTWSPEGIPGGWRLLAGVALALAAGAGFAALTLLTRRHVEGLDAFSTTAFGCLLGGLLLTPAGLWFGMALPLRPDVLAVALYFGIVPTGLGYAMYFLALRRAPAVVAALSTLMEPLTAAVLSAFVLHDQLGPVGWTGAALLVGALALTYTKS</sequence>
<keyword evidence="4 6" id="KW-1133">Transmembrane helix</keyword>
<dbReference type="PANTHER" id="PTHR32322">
    <property type="entry name" value="INNER MEMBRANE TRANSPORTER"/>
    <property type="match status" value="1"/>
</dbReference>
<proteinExistence type="inferred from homology"/>
<organism evidence="8 9">
    <name type="scientific">Amycolatopsis acidicola</name>
    <dbReference type="NCBI Taxonomy" id="2596893"/>
    <lineage>
        <taxon>Bacteria</taxon>
        <taxon>Bacillati</taxon>
        <taxon>Actinomycetota</taxon>
        <taxon>Actinomycetes</taxon>
        <taxon>Pseudonocardiales</taxon>
        <taxon>Pseudonocardiaceae</taxon>
        <taxon>Amycolatopsis</taxon>
    </lineage>
</organism>
<dbReference type="AlphaFoldDB" id="A0A5N0V492"/>
<dbReference type="SUPFAM" id="SSF103481">
    <property type="entry name" value="Multidrug resistance efflux transporter EmrE"/>
    <property type="match status" value="2"/>
</dbReference>
<feature type="transmembrane region" description="Helical" evidence="6">
    <location>
        <begin position="194"/>
        <end position="217"/>
    </location>
</feature>
<dbReference type="Proteomes" id="UP000319769">
    <property type="component" value="Unassembled WGS sequence"/>
</dbReference>
<evidence type="ECO:0000256" key="2">
    <source>
        <dbReference type="ARBA" id="ARBA00007362"/>
    </source>
</evidence>
<feature type="transmembrane region" description="Helical" evidence="6">
    <location>
        <begin position="279"/>
        <end position="297"/>
    </location>
</feature>
<comment type="caution">
    <text evidence="8">The sequence shown here is derived from an EMBL/GenBank/DDBJ whole genome shotgun (WGS) entry which is preliminary data.</text>
</comment>
<dbReference type="InterPro" id="IPR000620">
    <property type="entry name" value="EamA_dom"/>
</dbReference>
<evidence type="ECO:0000256" key="6">
    <source>
        <dbReference type="SAM" id="Phobius"/>
    </source>
</evidence>
<protein>
    <submittedName>
        <fullName evidence="8">EamA family transporter</fullName>
    </submittedName>
</protein>
<comment type="subcellular location">
    <subcellularLocation>
        <location evidence="1">Membrane</location>
        <topology evidence="1">Multi-pass membrane protein</topology>
    </subcellularLocation>
</comment>
<keyword evidence="5 6" id="KW-0472">Membrane</keyword>
<feature type="transmembrane region" description="Helical" evidence="6">
    <location>
        <begin position="251"/>
        <end position="273"/>
    </location>
</feature>
<feature type="transmembrane region" description="Helical" evidence="6">
    <location>
        <begin position="223"/>
        <end position="244"/>
    </location>
</feature>
<accession>A0A5N0V492</accession>
<dbReference type="Pfam" id="PF00892">
    <property type="entry name" value="EamA"/>
    <property type="match status" value="2"/>
</dbReference>
<dbReference type="OrthoDB" id="5143138at2"/>
<dbReference type="GO" id="GO:0016020">
    <property type="term" value="C:membrane"/>
    <property type="evidence" value="ECO:0007669"/>
    <property type="project" value="UniProtKB-SubCell"/>
</dbReference>
<feature type="transmembrane region" description="Helical" evidence="6">
    <location>
        <begin position="103"/>
        <end position="121"/>
    </location>
</feature>
<feature type="transmembrane region" description="Helical" evidence="6">
    <location>
        <begin position="162"/>
        <end position="182"/>
    </location>
</feature>
<evidence type="ECO:0000256" key="5">
    <source>
        <dbReference type="ARBA" id="ARBA00023136"/>
    </source>
</evidence>
<evidence type="ECO:0000313" key="8">
    <source>
        <dbReference type="EMBL" id="KAA9159981.1"/>
    </source>
</evidence>
<evidence type="ECO:0000256" key="3">
    <source>
        <dbReference type="ARBA" id="ARBA00022692"/>
    </source>
</evidence>
<dbReference type="InterPro" id="IPR037185">
    <property type="entry name" value="EmrE-like"/>
</dbReference>
<feature type="domain" description="EamA" evidence="7">
    <location>
        <begin position="15"/>
        <end position="149"/>
    </location>
</feature>
<evidence type="ECO:0000256" key="4">
    <source>
        <dbReference type="ARBA" id="ARBA00022989"/>
    </source>
</evidence>
<gene>
    <name evidence="8" type="ORF">FPZ12_019005</name>
</gene>
<keyword evidence="9" id="KW-1185">Reference proteome</keyword>
<feature type="domain" description="EamA" evidence="7">
    <location>
        <begin position="163"/>
        <end position="296"/>
    </location>
</feature>
<feature type="transmembrane region" description="Helical" evidence="6">
    <location>
        <begin position="76"/>
        <end position="97"/>
    </location>
</feature>
<dbReference type="Gene3D" id="1.10.3730.20">
    <property type="match status" value="1"/>
</dbReference>
<feature type="transmembrane region" description="Helical" evidence="6">
    <location>
        <begin position="46"/>
        <end position="64"/>
    </location>
</feature>